<dbReference type="AlphaFoldDB" id="A0ABD0Q4T6"/>
<evidence type="ECO:0000313" key="2">
    <source>
        <dbReference type="EMBL" id="KAL0181247.1"/>
    </source>
</evidence>
<feature type="transmembrane region" description="Helical" evidence="1">
    <location>
        <begin position="138"/>
        <end position="163"/>
    </location>
</feature>
<feature type="transmembrane region" description="Helical" evidence="1">
    <location>
        <begin position="97"/>
        <end position="126"/>
    </location>
</feature>
<proteinExistence type="predicted"/>
<evidence type="ECO:0000313" key="3">
    <source>
        <dbReference type="Proteomes" id="UP001529510"/>
    </source>
</evidence>
<reference evidence="2 3" key="1">
    <citation type="submission" date="2024-05" db="EMBL/GenBank/DDBJ databases">
        <title>Genome sequencing and assembly of Indian major carp, Cirrhinus mrigala (Hamilton, 1822).</title>
        <authorList>
            <person name="Mohindra V."/>
            <person name="Chowdhury L.M."/>
            <person name="Lal K."/>
            <person name="Jena J.K."/>
        </authorList>
    </citation>
    <scope>NUCLEOTIDE SEQUENCE [LARGE SCALE GENOMIC DNA]</scope>
    <source>
        <strain evidence="2">CM1030</strain>
        <tissue evidence="2">Blood</tissue>
    </source>
</reference>
<dbReference type="InterPro" id="IPR016197">
    <property type="entry name" value="Chromo-like_dom_sf"/>
</dbReference>
<gene>
    <name evidence="2" type="ORF">M9458_023653</name>
</gene>
<dbReference type="SUPFAM" id="SSF54160">
    <property type="entry name" value="Chromo domain-like"/>
    <property type="match status" value="1"/>
</dbReference>
<keyword evidence="1" id="KW-0472">Membrane</keyword>
<name>A0ABD0Q4T6_CIRMR</name>
<organism evidence="2 3">
    <name type="scientific">Cirrhinus mrigala</name>
    <name type="common">Mrigala</name>
    <dbReference type="NCBI Taxonomy" id="683832"/>
    <lineage>
        <taxon>Eukaryota</taxon>
        <taxon>Metazoa</taxon>
        <taxon>Chordata</taxon>
        <taxon>Craniata</taxon>
        <taxon>Vertebrata</taxon>
        <taxon>Euteleostomi</taxon>
        <taxon>Actinopterygii</taxon>
        <taxon>Neopterygii</taxon>
        <taxon>Teleostei</taxon>
        <taxon>Ostariophysi</taxon>
        <taxon>Cypriniformes</taxon>
        <taxon>Cyprinidae</taxon>
        <taxon>Labeoninae</taxon>
        <taxon>Labeonini</taxon>
        <taxon>Cirrhinus</taxon>
    </lineage>
</organism>
<keyword evidence="1" id="KW-1133">Transmembrane helix</keyword>
<evidence type="ECO:0000256" key="1">
    <source>
        <dbReference type="SAM" id="Phobius"/>
    </source>
</evidence>
<sequence length="181" mass="20436">AENLDEAASQGPPPVIVDGEEVYRVNTILDSRRWRGQLQYLRKDHGSLPEISWTPLSPRIFTPTYLGPPLPVPGLPGHLLQSAIYTPASRVFPHEVLYSYLSILSVFPCLCIPLPTGLFIHSALVICLPIELSAWTIVYAWIIFVVTVCCCLTHACLTTLLNIHTWIQRLRLRLCVRYTFI</sequence>
<keyword evidence="1" id="KW-0812">Transmembrane</keyword>
<keyword evidence="3" id="KW-1185">Reference proteome</keyword>
<comment type="caution">
    <text evidence="2">The sequence shown here is derived from an EMBL/GenBank/DDBJ whole genome shotgun (WGS) entry which is preliminary data.</text>
</comment>
<feature type="non-terminal residue" evidence="2">
    <location>
        <position position="1"/>
    </location>
</feature>
<dbReference type="Proteomes" id="UP001529510">
    <property type="component" value="Unassembled WGS sequence"/>
</dbReference>
<accession>A0ABD0Q4T6</accession>
<dbReference type="EMBL" id="JAMKFB020000011">
    <property type="protein sequence ID" value="KAL0181247.1"/>
    <property type="molecule type" value="Genomic_DNA"/>
</dbReference>
<protein>
    <submittedName>
        <fullName evidence="2">Uncharacterized protein</fullName>
    </submittedName>
</protein>